<name>A0ABT9ZM59_9BACI</name>
<dbReference type="EMBL" id="JAUSUD010000026">
    <property type="protein sequence ID" value="MDQ0232882.1"/>
    <property type="molecule type" value="Genomic_DNA"/>
</dbReference>
<evidence type="ECO:0000313" key="2">
    <source>
        <dbReference type="Proteomes" id="UP001234495"/>
    </source>
</evidence>
<accession>A0ABT9ZM59</accession>
<sequence length="51" mass="5853">MESKRPTLDLVMEPLEETIEFIKITQPTVRPSIQIKDGIPAQQMGKNNKEE</sequence>
<gene>
    <name evidence="1" type="ORF">J2S19_004204</name>
</gene>
<dbReference type="Proteomes" id="UP001234495">
    <property type="component" value="Unassembled WGS sequence"/>
</dbReference>
<comment type="caution">
    <text evidence="1">The sequence shown here is derived from an EMBL/GenBank/DDBJ whole genome shotgun (WGS) entry which is preliminary data.</text>
</comment>
<dbReference type="RefSeq" id="WP_307345443.1">
    <property type="nucleotide sequence ID" value="NZ_JAUSUD010000026.1"/>
</dbReference>
<organism evidence="1 2">
    <name type="scientific">Metabacillus malikii</name>
    <dbReference type="NCBI Taxonomy" id="1504265"/>
    <lineage>
        <taxon>Bacteria</taxon>
        <taxon>Bacillati</taxon>
        <taxon>Bacillota</taxon>
        <taxon>Bacilli</taxon>
        <taxon>Bacillales</taxon>
        <taxon>Bacillaceae</taxon>
        <taxon>Metabacillus</taxon>
    </lineage>
</organism>
<proteinExistence type="predicted"/>
<reference evidence="1 2" key="1">
    <citation type="submission" date="2023-07" db="EMBL/GenBank/DDBJ databases">
        <title>Genomic Encyclopedia of Type Strains, Phase IV (KMG-IV): sequencing the most valuable type-strain genomes for metagenomic binning, comparative biology and taxonomic classification.</title>
        <authorList>
            <person name="Goeker M."/>
        </authorList>
    </citation>
    <scope>NUCLEOTIDE SEQUENCE [LARGE SCALE GENOMIC DNA]</scope>
    <source>
        <strain evidence="1 2">DSM 29005</strain>
    </source>
</reference>
<protein>
    <submittedName>
        <fullName evidence="1">Uncharacterized protein</fullName>
    </submittedName>
</protein>
<keyword evidence="2" id="KW-1185">Reference proteome</keyword>
<evidence type="ECO:0000313" key="1">
    <source>
        <dbReference type="EMBL" id="MDQ0232882.1"/>
    </source>
</evidence>